<proteinExistence type="predicted"/>
<dbReference type="InterPro" id="IPR039782">
    <property type="entry name" value="VPS13B"/>
</dbReference>
<sequence>MQNFQRSWDLQSSAGSKARGVISGVGKGIVGVFTKPIGGAAELVSQTGYGILHGAGLWHLPKQLYLPTEEKSSEAPNSHLKYRRFPRSVGPRNTSERGRRPSRKAAVGSVRCKR</sequence>
<evidence type="ECO:0000256" key="1">
    <source>
        <dbReference type="SAM" id="MobiDB-lite"/>
    </source>
</evidence>
<evidence type="ECO:0000313" key="3">
    <source>
        <dbReference type="Proteomes" id="UP000314294"/>
    </source>
</evidence>
<gene>
    <name evidence="2" type="primary">VPS13B_1</name>
    <name evidence="2" type="ORF">EYF80_063398</name>
</gene>
<dbReference type="PANTHER" id="PTHR12517:SF0">
    <property type="entry name" value="INTERMEMBRANE LIPID TRANSFER PROTEIN VPS13B"/>
    <property type="match status" value="1"/>
</dbReference>
<reference evidence="2 3" key="1">
    <citation type="submission" date="2019-03" db="EMBL/GenBank/DDBJ databases">
        <title>First draft genome of Liparis tanakae, snailfish: a comprehensive survey of snailfish specific genes.</title>
        <authorList>
            <person name="Kim W."/>
            <person name="Song I."/>
            <person name="Jeong J.-H."/>
            <person name="Kim D."/>
            <person name="Kim S."/>
            <person name="Ryu S."/>
            <person name="Song J.Y."/>
            <person name="Lee S.K."/>
        </authorList>
    </citation>
    <scope>NUCLEOTIDE SEQUENCE [LARGE SCALE GENOMIC DNA]</scope>
    <source>
        <tissue evidence="2">Muscle</tissue>
    </source>
</reference>
<dbReference type="PANTHER" id="PTHR12517">
    <property type="entry name" value="VACUOLAR PROTEIN SORTING-ASSOCIATED PROTEIN 13B"/>
    <property type="match status" value="1"/>
</dbReference>
<comment type="caution">
    <text evidence="2">The sequence shown here is derived from an EMBL/GenBank/DDBJ whole genome shotgun (WGS) entry which is preliminary data.</text>
</comment>
<dbReference type="OrthoDB" id="445152at2759"/>
<organism evidence="2 3">
    <name type="scientific">Liparis tanakae</name>
    <name type="common">Tanaka's snailfish</name>
    <dbReference type="NCBI Taxonomy" id="230148"/>
    <lineage>
        <taxon>Eukaryota</taxon>
        <taxon>Metazoa</taxon>
        <taxon>Chordata</taxon>
        <taxon>Craniata</taxon>
        <taxon>Vertebrata</taxon>
        <taxon>Euteleostomi</taxon>
        <taxon>Actinopterygii</taxon>
        <taxon>Neopterygii</taxon>
        <taxon>Teleostei</taxon>
        <taxon>Neoteleostei</taxon>
        <taxon>Acanthomorphata</taxon>
        <taxon>Eupercaria</taxon>
        <taxon>Perciformes</taxon>
        <taxon>Cottioidei</taxon>
        <taxon>Cottales</taxon>
        <taxon>Liparidae</taxon>
        <taxon>Liparis</taxon>
    </lineage>
</organism>
<name>A0A4Z2ECK7_9TELE</name>
<keyword evidence="3" id="KW-1185">Reference proteome</keyword>
<protein>
    <submittedName>
        <fullName evidence="2">Vacuolar protein sorting-associated protein 13B</fullName>
    </submittedName>
</protein>
<evidence type="ECO:0000313" key="2">
    <source>
        <dbReference type="EMBL" id="TNN26465.1"/>
    </source>
</evidence>
<dbReference type="Proteomes" id="UP000314294">
    <property type="component" value="Unassembled WGS sequence"/>
</dbReference>
<dbReference type="EMBL" id="SRLO01010188">
    <property type="protein sequence ID" value="TNN26465.1"/>
    <property type="molecule type" value="Genomic_DNA"/>
</dbReference>
<dbReference type="AlphaFoldDB" id="A0A4Z2ECK7"/>
<feature type="region of interest" description="Disordered" evidence="1">
    <location>
        <begin position="68"/>
        <end position="114"/>
    </location>
</feature>
<accession>A0A4Z2ECK7</accession>